<keyword evidence="1" id="KW-0732">Signal</keyword>
<name>A0A7U0NA05_SERPR</name>
<proteinExistence type="predicted"/>
<evidence type="ECO:0000313" key="2">
    <source>
        <dbReference type="EMBL" id="QQX55242.1"/>
    </source>
</evidence>
<dbReference type="RefSeq" id="WP_207979793.1">
    <property type="nucleotide sequence ID" value="NZ_CP068391.1"/>
</dbReference>
<dbReference type="PANTHER" id="PTHR33376:SF3">
    <property type="entry name" value="C4-DICARBOXYLATE-BINDING PROTEIN"/>
    <property type="match status" value="1"/>
</dbReference>
<evidence type="ECO:0000256" key="1">
    <source>
        <dbReference type="ARBA" id="ARBA00022729"/>
    </source>
</evidence>
<dbReference type="PIRSF" id="PIRSF006470">
    <property type="entry name" value="DctB"/>
    <property type="match status" value="1"/>
</dbReference>
<dbReference type="GO" id="GO:0030288">
    <property type="term" value="C:outer membrane-bounded periplasmic space"/>
    <property type="evidence" value="ECO:0007669"/>
    <property type="project" value="InterPro"/>
</dbReference>
<dbReference type="Gene3D" id="3.40.190.170">
    <property type="entry name" value="Bacterial extracellular solute-binding protein, family 7"/>
    <property type="match status" value="1"/>
</dbReference>
<protein>
    <submittedName>
        <fullName evidence="2">C4-dicarboxylate TRAP transporter substrate-binding protein</fullName>
    </submittedName>
</protein>
<dbReference type="SUPFAM" id="SSF53850">
    <property type="entry name" value="Periplasmic binding protein-like II"/>
    <property type="match status" value="1"/>
</dbReference>
<gene>
    <name evidence="2" type="ORF">JKX24_09655</name>
</gene>
<dbReference type="InterPro" id="IPR004682">
    <property type="entry name" value="TRAP_DctP"/>
</dbReference>
<dbReference type="NCBIfam" id="NF037995">
    <property type="entry name" value="TRAP_S1"/>
    <property type="match status" value="1"/>
</dbReference>
<dbReference type="NCBIfam" id="TIGR00787">
    <property type="entry name" value="dctP"/>
    <property type="match status" value="1"/>
</dbReference>
<dbReference type="EMBL" id="CP068391">
    <property type="protein sequence ID" value="QQX55242.1"/>
    <property type="molecule type" value="Genomic_DNA"/>
</dbReference>
<dbReference type="Proteomes" id="UP000596176">
    <property type="component" value="Chromosome"/>
</dbReference>
<reference evidence="2 3" key="1">
    <citation type="submission" date="2021-01" db="EMBL/GenBank/DDBJ databases">
        <title>Chromosome sequence of Serratia proteamaculans strain 94 rif-r, isolated from spoiled beef.</title>
        <authorList>
            <person name="Zaytseva Y.V."/>
            <person name="Iablokov S.N."/>
            <person name="Klyukina A."/>
        </authorList>
    </citation>
    <scope>NUCLEOTIDE SEQUENCE [LARGE SCALE GENOMIC DNA]</scope>
    <source>
        <strain evidence="2 3">94 rif-r</strain>
    </source>
</reference>
<evidence type="ECO:0000313" key="3">
    <source>
        <dbReference type="Proteomes" id="UP000596176"/>
    </source>
</evidence>
<dbReference type="Pfam" id="PF03480">
    <property type="entry name" value="DctP"/>
    <property type="match status" value="1"/>
</dbReference>
<accession>A0A7U0NA05</accession>
<dbReference type="GO" id="GO:0055085">
    <property type="term" value="P:transmembrane transport"/>
    <property type="evidence" value="ECO:0007669"/>
    <property type="project" value="InterPro"/>
</dbReference>
<sequence>MKGQLKRWVIVTCALFSLFVFSTESISAKYTIRVSYENNPGEPFDLAVKKWAELFKQKTNGQGELVLFPSSSLGSKKDVMEQIKLGSAMITLADGAFFADYLPDFGIMMGPYLGRDYNDIFTLTKTPWFADLSRQLDDKGFHILAANWLYGIRQMVVNKPIHTPADLKGVKIRVANSRIFIEAIKAMGATPTPMPLGEVYTALTTGVIDGAENPIPVLYGQKLFEPARYLIMTGHIDNVTQLIIGQKYYSQLPDDIKKALTLSCEEAGNYMTQLIIQADRQDREKMKAAGVTVIEVDRELFRQASKSAYQQFPEWTPGLYEKLQGYLE</sequence>
<dbReference type="AlphaFoldDB" id="A0A7U0NA05"/>
<organism evidence="2 3">
    <name type="scientific">Serratia proteamaculans</name>
    <dbReference type="NCBI Taxonomy" id="28151"/>
    <lineage>
        <taxon>Bacteria</taxon>
        <taxon>Pseudomonadati</taxon>
        <taxon>Pseudomonadota</taxon>
        <taxon>Gammaproteobacteria</taxon>
        <taxon>Enterobacterales</taxon>
        <taxon>Yersiniaceae</taxon>
        <taxon>Serratia</taxon>
    </lineage>
</organism>
<dbReference type="InterPro" id="IPR038404">
    <property type="entry name" value="TRAP_DctP_sf"/>
</dbReference>
<dbReference type="InterPro" id="IPR018389">
    <property type="entry name" value="DctP_fam"/>
</dbReference>
<dbReference type="PANTHER" id="PTHR33376">
    <property type="match status" value="1"/>
</dbReference>
<dbReference type="CDD" id="cd13669">
    <property type="entry name" value="PBP2_TRAP_TM0322_like"/>
    <property type="match status" value="1"/>
</dbReference>